<gene>
    <name evidence="1" type="ORF">NBC122_00172</name>
</gene>
<protein>
    <submittedName>
        <fullName evidence="1">Uncharacterized protein</fullName>
    </submittedName>
</protein>
<evidence type="ECO:0000313" key="2">
    <source>
        <dbReference type="Proteomes" id="UP000294419"/>
    </source>
</evidence>
<dbReference type="EMBL" id="CP037954">
    <property type="protein sequence ID" value="QBO57030.1"/>
    <property type="molecule type" value="Genomic_DNA"/>
</dbReference>
<keyword evidence="2" id="KW-1185">Reference proteome</keyword>
<sequence>MKGTGIYHLYADSAVKIYQIQVNEANIITTMGSNTLVTAETSVNKIPTVVFSEGNKVYVSKVAGDSKVNIYNTNGGL</sequence>
<name>A0A4P6ZC17_9FLAO</name>
<dbReference type="KEGG" id="csal:NBC122_00172"/>
<organism evidence="1 2">
    <name type="scientific">Chryseobacterium salivictor</name>
    <dbReference type="NCBI Taxonomy" id="2547600"/>
    <lineage>
        <taxon>Bacteria</taxon>
        <taxon>Pseudomonadati</taxon>
        <taxon>Bacteroidota</taxon>
        <taxon>Flavobacteriia</taxon>
        <taxon>Flavobacteriales</taxon>
        <taxon>Weeksellaceae</taxon>
        <taxon>Chryseobacterium group</taxon>
        <taxon>Chryseobacterium</taxon>
    </lineage>
</organism>
<reference evidence="1 2" key="1">
    <citation type="submission" date="2019-03" db="EMBL/GenBank/DDBJ databases">
        <authorList>
            <person name="Kim H."/>
            <person name="Yu S.-M."/>
        </authorList>
    </citation>
    <scope>NUCLEOTIDE SEQUENCE [LARGE SCALE GENOMIC DNA]</scope>
    <source>
        <strain evidence="1 2">NBC122</strain>
    </source>
</reference>
<evidence type="ECO:0000313" key="1">
    <source>
        <dbReference type="EMBL" id="QBO57030.1"/>
    </source>
</evidence>
<dbReference type="AlphaFoldDB" id="A0A4P6ZC17"/>
<dbReference type="Proteomes" id="UP000294419">
    <property type="component" value="Chromosome"/>
</dbReference>
<proteinExistence type="predicted"/>
<accession>A0A4P6ZC17</accession>